<organism evidence="1 2">
    <name type="scientific">Volvox africanus</name>
    <dbReference type="NCBI Taxonomy" id="51714"/>
    <lineage>
        <taxon>Eukaryota</taxon>
        <taxon>Viridiplantae</taxon>
        <taxon>Chlorophyta</taxon>
        <taxon>core chlorophytes</taxon>
        <taxon>Chlorophyceae</taxon>
        <taxon>CS clade</taxon>
        <taxon>Chlamydomonadales</taxon>
        <taxon>Volvocaceae</taxon>
        <taxon>Volvox</taxon>
    </lineage>
</organism>
<evidence type="ECO:0000313" key="2">
    <source>
        <dbReference type="Proteomes" id="UP000747399"/>
    </source>
</evidence>
<sequence length="108" mass="11634">MAAATAALDFLGARGLSVFSTATGAAASVMNEAAEEASPAPAYLLRFLRRGSTCRCFSSAVGTVESEKSAFHSQLRTLKLNRRILSVVSWGSTHCFLHSRFCCRHPRP</sequence>
<gene>
    <name evidence="1" type="ORF">Vafri_9615</name>
</gene>
<name>A0A8J4F2P3_9CHLO</name>
<dbReference type="Proteomes" id="UP000747399">
    <property type="component" value="Unassembled WGS sequence"/>
</dbReference>
<proteinExistence type="predicted"/>
<comment type="caution">
    <text evidence="1">The sequence shown here is derived from an EMBL/GenBank/DDBJ whole genome shotgun (WGS) entry which is preliminary data.</text>
</comment>
<accession>A0A8J4F2P3</accession>
<dbReference type="EMBL" id="BNCO01000016">
    <property type="protein sequence ID" value="GIL54059.1"/>
    <property type="molecule type" value="Genomic_DNA"/>
</dbReference>
<dbReference type="AlphaFoldDB" id="A0A8J4F2P3"/>
<evidence type="ECO:0000313" key="1">
    <source>
        <dbReference type="EMBL" id="GIL54059.1"/>
    </source>
</evidence>
<reference evidence="1" key="1">
    <citation type="journal article" date="2021" name="Proc. Natl. Acad. Sci. U.S.A.">
        <title>Three genomes in the algal genus Volvox reveal the fate of a haploid sex-determining region after a transition to homothallism.</title>
        <authorList>
            <person name="Yamamoto K."/>
            <person name="Hamaji T."/>
            <person name="Kawai-Toyooka H."/>
            <person name="Matsuzaki R."/>
            <person name="Takahashi F."/>
            <person name="Nishimura Y."/>
            <person name="Kawachi M."/>
            <person name="Noguchi H."/>
            <person name="Minakuchi Y."/>
            <person name="Umen J.G."/>
            <person name="Toyoda A."/>
            <person name="Nozaki H."/>
        </authorList>
    </citation>
    <scope>NUCLEOTIDE SEQUENCE</scope>
    <source>
        <strain evidence="1">NIES-3780</strain>
    </source>
</reference>
<protein>
    <submittedName>
        <fullName evidence="1">Uncharacterized protein</fullName>
    </submittedName>
</protein>
<keyword evidence="2" id="KW-1185">Reference proteome</keyword>